<dbReference type="Proteomes" id="UP000240322">
    <property type="component" value="Unassembled WGS sequence"/>
</dbReference>
<dbReference type="GO" id="GO:0003743">
    <property type="term" value="F:translation initiation factor activity"/>
    <property type="evidence" value="ECO:0007669"/>
    <property type="project" value="UniProtKB-UniRule"/>
</dbReference>
<evidence type="ECO:0000256" key="3">
    <source>
        <dbReference type="HAMAP-Rule" id="MF_00032"/>
    </source>
</evidence>
<gene>
    <name evidence="3" type="primary">eif6</name>
    <name evidence="4" type="ORF">B9Q03_09545</name>
</gene>
<dbReference type="PANTHER" id="PTHR10784">
    <property type="entry name" value="TRANSLATION INITIATION FACTOR 6"/>
    <property type="match status" value="1"/>
</dbReference>
<dbReference type="InterPro" id="IPR002769">
    <property type="entry name" value="eIF6"/>
</dbReference>
<comment type="similarity">
    <text evidence="3">Belongs to the eIF-6 family.</text>
</comment>
<keyword evidence="1 3" id="KW-0396">Initiation factor</keyword>
<protein>
    <recommendedName>
        <fullName evidence="3">Translation initiation factor 6</fullName>
        <shortName evidence="3">aIF-6</shortName>
    </recommendedName>
</protein>
<dbReference type="Gene3D" id="3.75.10.10">
    <property type="entry name" value="L-arginine/glycine Amidinotransferase, Chain A"/>
    <property type="match status" value="1"/>
</dbReference>
<dbReference type="GO" id="GO:0043022">
    <property type="term" value="F:ribosome binding"/>
    <property type="evidence" value="ECO:0007669"/>
    <property type="project" value="InterPro"/>
</dbReference>
<dbReference type="SUPFAM" id="SSF55909">
    <property type="entry name" value="Pentein"/>
    <property type="match status" value="1"/>
</dbReference>
<evidence type="ECO:0000256" key="1">
    <source>
        <dbReference type="ARBA" id="ARBA00022540"/>
    </source>
</evidence>
<comment type="caution">
    <text evidence="4">The sequence shown here is derived from an EMBL/GenBank/DDBJ whole genome shotgun (WGS) entry which is preliminary data.</text>
</comment>
<keyword evidence="2 3" id="KW-0648">Protein biosynthesis</keyword>
<sequence length="220" mass="23228">MIERVKLFNTDALGVFAQASDNAVFIPLNTAPRVKRVLEGRVDVDVVELGLGGIAVVGAMIVSNSVGVMLPYNVDEEDVRRVKAVGLNVARSNTKLNALGNLVVANSKIGFASPRLAASTVKLIEDTLGVEVVRTTVAGLHTVGSALALNNRGFACHPQTTDDEIRVISEASGLRGRRVTVNSGYPYIRSGIIYNDGFALLGYTSTGIEMAEVSSALGIE</sequence>
<dbReference type="HAMAP" id="MF_00032">
    <property type="entry name" value="eIF_6"/>
    <property type="match status" value="1"/>
</dbReference>
<reference evidence="4 5" key="1">
    <citation type="submission" date="2017-04" db="EMBL/GenBank/DDBJ databases">
        <title>Novel microbial lineages endemic to geothermal iron-oxide mats fill important gaps in the evolutionary history of Archaea.</title>
        <authorList>
            <person name="Jay Z.J."/>
            <person name="Beam J.P."/>
            <person name="Dlakic M."/>
            <person name="Rusch D.B."/>
            <person name="Kozubal M.A."/>
            <person name="Inskeep W.P."/>
        </authorList>
    </citation>
    <scope>NUCLEOTIDE SEQUENCE [LARGE SCALE GENOMIC DNA]</scope>
    <source>
        <strain evidence="4">OSP_D</strain>
    </source>
</reference>
<organism evidence="4 5">
    <name type="scientific">Candidatus Marsarchaeota G2 archaeon OSP_D</name>
    <dbReference type="NCBI Taxonomy" id="1978157"/>
    <lineage>
        <taxon>Archaea</taxon>
        <taxon>Candidatus Marsarchaeota</taxon>
        <taxon>Candidatus Marsarchaeota group 2</taxon>
    </lineage>
</organism>
<dbReference type="GO" id="GO:0042256">
    <property type="term" value="P:cytosolic ribosome assembly"/>
    <property type="evidence" value="ECO:0007669"/>
    <property type="project" value="InterPro"/>
</dbReference>
<dbReference type="Pfam" id="PF01912">
    <property type="entry name" value="eIF-6"/>
    <property type="match status" value="1"/>
</dbReference>
<evidence type="ECO:0000313" key="4">
    <source>
        <dbReference type="EMBL" id="PSN88188.1"/>
    </source>
</evidence>
<accession>A0A2R6AP83</accession>
<dbReference type="SMART" id="SM00654">
    <property type="entry name" value="eIF6"/>
    <property type="match status" value="1"/>
</dbReference>
<evidence type="ECO:0000256" key="2">
    <source>
        <dbReference type="ARBA" id="ARBA00022917"/>
    </source>
</evidence>
<dbReference type="EMBL" id="NEXE01000129">
    <property type="protein sequence ID" value="PSN88188.1"/>
    <property type="molecule type" value="Genomic_DNA"/>
</dbReference>
<comment type="function">
    <text evidence="3">Binds to the 50S ribosomal subunit and prevents its association with the 30S ribosomal subunit to form the 70S initiation complex.</text>
</comment>
<proteinExistence type="inferred from homology"/>
<dbReference type="AlphaFoldDB" id="A0A2R6AP83"/>
<name>A0A2R6AP83_9ARCH</name>
<dbReference type="NCBIfam" id="TIGR00323">
    <property type="entry name" value="eIF-6"/>
    <property type="match status" value="1"/>
</dbReference>
<evidence type="ECO:0000313" key="5">
    <source>
        <dbReference type="Proteomes" id="UP000240322"/>
    </source>
</evidence>